<accession>A0A383EV42</accession>
<dbReference type="InterPro" id="IPR050218">
    <property type="entry name" value="LptD"/>
</dbReference>
<dbReference type="AlphaFoldDB" id="A0A383EV42"/>
<dbReference type="EMBL" id="UINC01228582">
    <property type="protein sequence ID" value="SVE59958.1"/>
    <property type="molecule type" value="Genomic_DNA"/>
</dbReference>
<gene>
    <name evidence="1" type="ORF">METZ01_LOCUS512812</name>
</gene>
<name>A0A383EV42_9ZZZZ</name>
<evidence type="ECO:0008006" key="2">
    <source>
        <dbReference type="Google" id="ProtNLM"/>
    </source>
</evidence>
<proteinExistence type="predicted"/>
<feature type="non-terminal residue" evidence="1">
    <location>
        <position position="114"/>
    </location>
</feature>
<protein>
    <recommendedName>
        <fullName evidence="2">Organic solvent tolerance-like N-terminal domain-containing protein</fullName>
    </recommendedName>
</protein>
<dbReference type="PANTHER" id="PTHR30189:SF1">
    <property type="entry name" value="LPS-ASSEMBLY PROTEIN LPTD"/>
    <property type="match status" value="1"/>
</dbReference>
<evidence type="ECO:0000313" key="1">
    <source>
        <dbReference type="EMBL" id="SVE59958.1"/>
    </source>
</evidence>
<dbReference type="GO" id="GO:1990351">
    <property type="term" value="C:transporter complex"/>
    <property type="evidence" value="ECO:0007669"/>
    <property type="project" value="TreeGrafter"/>
</dbReference>
<dbReference type="GO" id="GO:0009279">
    <property type="term" value="C:cell outer membrane"/>
    <property type="evidence" value="ECO:0007669"/>
    <property type="project" value="TreeGrafter"/>
</dbReference>
<dbReference type="Gene3D" id="2.60.450.10">
    <property type="entry name" value="Lipopolysaccharide (LPS) transport protein A like domain"/>
    <property type="match status" value="1"/>
</dbReference>
<organism evidence="1">
    <name type="scientific">marine metagenome</name>
    <dbReference type="NCBI Taxonomy" id="408172"/>
    <lineage>
        <taxon>unclassified sequences</taxon>
        <taxon>metagenomes</taxon>
        <taxon>ecological metagenomes</taxon>
    </lineage>
</organism>
<sequence>MARFGHILALSVLWCAIVGPAWSQKIGEAPFLLSANQMTYEKNLGYVTAVGDVEISSQGRVLLADRVNYNQRDGVVTASGNLTLLEPGGEVIFAEHMRLSDDLTKGFIKSVRIL</sequence>
<reference evidence="1" key="1">
    <citation type="submission" date="2018-05" db="EMBL/GenBank/DDBJ databases">
        <authorList>
            <person name="Lanie J.A."/>
            <person name="Ng W.-L."/>
            <person name="Kazmierczak K.M."/>
            <person name="Andrzejewski T.M."/>
            <person name="Davidsen T.M."/>
            <person name="Wayne K.J."/>
            <person name="Tettelin H."/>
            <person name="Glass J.I."/>
            <person name="Rusch D."/>
            <person name="Podicherti R."/>
            <person name="Tsui H.-C.T."/>
            <person name="Winkler M.E."/>
        </authorList>
    </citation>
    <scope>NUCLEOTIDE SEQUENCE</scope>
</reference>
<dbReference type="PANTHER" id="PTHR30189">
    <property type="entry name" value="LPS-ASSEMBLY PROTEIN"/>
    <property type="match status" value="1"/>
</dbReference>